<dbReference type="AlphaFoldDB" id="A0A917F1X9"/>
<reference evidence="3" key="1">
    <citation type="journal article" date="2014" name="Int. J. Syst. Evol. Microbiol.">
        <title>Complete genome sequence of Corynebacterium casei LMG S-19264T (=DSM 44701T), isolated from a smear-ripened cheese.</title>
        <authorList>
            <consortium name="US DOE Joint Genome Institute (JGI-PGF)"/>
            <person name="Walter F."/>
            <person name="Albersmeier A."/>
            <person name="Kalinowski J."/>
            <person name="Ruckert C."/>
        </authorList>
    </citation>
    <scope>NUCLEOTIDE SEQUENCE</scope>
    <source>
        <strain evidence="3">CCM 7897</strain>
    </source>
</reference>
<comment type="caution">
    <text evidence="3">The sequence shown here is derived from an EMBL/GenBank/DDBJ whole genome shotgun (WGS) entry which is preliminary data.</text>
</comment>
<sequence length="79" mass="8190">MRILRLILLTSILGLSSVSMANAFTFNFGFIEISFGGGGGGHGGGHGGSHGAPAPIAAAGLPLLAAFGFYRAMKWQRRR</sequence>
<evidence type="ECO:0000313" key="3">
    <source>
        <dbReference type="EMBL" id="GGF44956.1"/>
    </source>
</evidence>
<feature type="signal peptide" evidence="2">
    <location>
        <begin position="1"/>
        <end position="21"/>
    </location>
</feature>
<keyword evidence="1" id="KW-0812">Transmembrane</keyword>
<dbReference type="RefSeq" id="WP_188574318.1">
    <property type="nucleotide sequence ID" value="NZ_BMCT01000001.1"/>
</dbReference>
<feature type="transmembrane region" description="Helical" evidence="1">
    <location>
        <begin position="52"/>
        <end position="70"/>
    </location>
</feature>
<proteinExistence type="predicted"/>
<evidence type="ECO:0008006" key="5">
    <source>
        <dbReference type="Google" id="ProtNLM"/>
    </source>
</evidence>
<name>A0A917F1X9_9HYPH</name>
<keyword evidence="1" id="KW-0472">Membrane</keyword>
<reference evidence="3" key="2">
    <citation type="submission" date="2020-09" db="EMBL/GenBank/DDBJ databases">
        <authorList>
            <person name="Sun Q."/>
            <person name="Sedlacek I."/>
        </authorList>
    </citation>
    <scope>NUCLEOTIDE SEQUENCE</scope>
    <source>
        <strain evidence="3">CCM 7897</strain>
    </source>
</reference>
<keyword evidence="4" id="KW-1185">Reference proteome</keyword>
<dbReference type="EMBL" id="BMCT01000001">
    <property type="protein sequence ID" value="GGF44956.1"/>
    <property type="molecule type" value="Genomic_DNA"/>
</dbReference>
<dbReference type="Proteomes" id="UP000606044">
    <property type="component" value="Unassembled WGS sequence"/>
</dbReference>
<accession>A0A917F1X9</accession>
<feature type="chain" id="PRO_5037195152" description="Secreted protein" evidence="2">
    <location>
        <begin position="22"/>
        <end position="79"/>
    </location>
</feature>
<protein>
    <recommendedName>
        <fullName evidence="5">Secreted protein</fullName>
    </recommendedName>
</protein>
<gene>
    <name evidence="3" type="ORF">GCM10007301_00570</name>
</gene>
<organism evidence="3 4">
    <name type="scientific">Azorhizobium oxalatiphilum</name>
    <dbReference type="NCBI Taxonomy" id="980631"/>
    <lineage>
        <taxon>Bacteria</taxon>
        <taxon>Pseudomonadati</taxon>
        <taxon>Pseudomonadota</taxon>
        <taxon>Alphaproteobacteria</taxon>
        <taxon>Hyphomicrobiales</taxon>
        <taxon>Xanthobacteraceae</taxon>
        <taxon>Azorhizobium</taxon>
    </lineage>
</organism>
<evidence type="ECO:0000256" key="2">
    <source>
        <dbReference type="SAM" id="SignalP"/>
    </source>
</evidence>
<evidence type="ECO:0000256" key="1">
    <source>
        <dbReference type="SAM" id="Phobius"/>
    </source>
</evidence>
<keyword evidence="2" id="KW-0732">Signal</keyword>
<evidence type="ECO:0000313" key="4">
    <source>
        <dbReference type="Proteomes" id="UP000606044"/>
    </source>
</evidence>
<keyword evidence="1" id="KW-1133">Transmembrane helix</keyword>